<reference evidence="4" key="1">
    <citation type="submission" date="2021-08" db="EMBL/GenBank/DDBJ databases">
        <title>WGS assembly of Ceratopteris richardii.</title>
        <authorList>
            <person name="Marchant D.B."/>
            <person name="Chen G."/>
            <person name="Jenkins J."/>
            <person name="Shu S."/>
            <person name="Leebens-Mack J."/>
            <person name="Grimwood J."/>
            <person name="Schmutz J."/>
            <person name="Soltis P."/>
            <person name="Soltis D."/>
            <person name="Chen Z.-H."/>
        </authorList>
    </citation>
    <scope>NUCLEOTIDE SEQUENCE</scope>
    <source>
        <strain evidence="4">Whitten #5841</strain>
        <tissue evidence="4">Leaf</tissue>
    </source>
</reference>
<gene>
    <name evidence="4" type="ORF">KP509_12G018100</name>
</gene>
<feature type="compositionally biased region" description="Acidic residues" evidence="2">
    <location>
        <begin position="914"/>
        <end position="934"/>
    </location>
</feature>
<dbReference type="AlphaFoldDB" id="A0A8T2TMG4"/>
<proteinExistence type="inferred from homology"/>
<evidence type="ECO:0000313" key="4">
    <source>
        <dbReference type="EMBL" id="KAH7422635.1"/>
    </source>
</evidence>
<feature type="compositionally biased region" description="Basic residues" evidence="2">
    <location>
        <begin position="1010"/>
        <end position="1027"/>
    </location>
</feature>
<keyword evidence="5" id="KW-1185">Reference proteome</keyword>
<dbReference type="Pfam" id="PF03914">
    <property type="entry name" value="CBF"/>
    <property type="match status" value="1"/>
</dbReference>
<protein>
    <recommendedName>
        <fullName evidence="3">CCAAT-binding factor domain-containing protein</fullName>
    </recommendedName>
</protein>
<comment type="caution">
    <text evidence="4">The sequence shown here is derived from an EMBL/GenBank/DDBJ whole genome shotgun (WGS) entry which is preliminary data.</text>
</comment>
<evidence type="ECO:0000313" key="5">
    <source>
        <dbReference type="Proteomes" id="UP000825935"/>
    </source>
</evidence>
<accession>A0A8T2TMG4</accession>
<feature type="compositionally biased region" description="Basic and acidic residues" evidence="2">
    <location>
        <begin position="71"/>
        <end position="83"/>
    </location>
</feature>
<dbReference type="GO" id="GO:0005634">
    <property type="term" value="C:nucleus"/>
    <property type="evidence" value="ECO:0007669"/>
    <property type="project" value="UniProtKB-ARBA"/>
</dbReference>
<name>A0A8T2TMG4_CERRI</name>
<evidence type="ECO:0000256" key="1">
    <source>
        <dbReference type="ARBA" id="ARBA00007797"/>
    </source>
</evidence>
<dbReference type="InterPro" id="IPR016024">
    <property type="entry name" value="ARM-type_fold"/>
</dbReference>
<feature type="region of interest" description="Disordered" evidence="2">
    <location>
        <begin position="29"/>
        <end position="159"/>
    </location>
</feature>
<dbReference type="SUPFAM" id="SSF48371">
    <property type="entry name" value="ARM repeat"/>
    <property type="match status" value="1"/>
</dbReference>
<dbReference type="InterPro" id="IPR005612">
    <property type="entry name" value="CCAAT-binding_factor"/>
</dbReference>
<dbReference type="EMBL" id="CM035417">
    <property type="protein sequence ID" value="KAH7422635.1"/>
    <property type="molecule type" value="Genomic_DNA"/>
</dbReference>
<evidence type="ECO:0000256" key="2">
    <source>
        <dbReference type="SAM" id="MobiDB-lite"/>
    </source>
</evidence>
<comment type="similarity">
    <text evidence="1">Belongs to the CBF/MAK21 family.</text>
</comment>
<organism evidence="4 5">
    <name type="scientific">Ceratopteris richardii</name>
    <name type="common">Triangle waterfern</name>
    <dbReference type="NCBI Taxonomy" id="49495"/>
    <lineage>
        <taxon>Eukaryota</taxon>
        <taxon>Viridiplantae</taxon>
        <taxon>Streptophyta</taxon>
        <taxon>Embryophyta</taxon>
        <taxon>Tracheophyta</taxon>
        <taxon>Polypodiopsida</taxon>
        <taxon>Polypodiidae</taxon>
        <taxon>Polypodiales</taxon>
        <taxon>Pteridineae</taxon>
        <taxon>Pteridaceae</taxon>
        <taxon>Parkerioideae</taxon>
        <taxon>Ceratopteris</taxon>
    </lineage>
</organism>
<dbReference type="PANTHER" id="PTHR12048:SF0">
    <property type="entry name" value="CCAAT_ENHANCER-BINDING PROTEIN ZETA"/>
    <property type="match status" value="1"/>
</dbReference>
<dbReference type="Proteomes" id="UP000825935">
    <property type="component" value="Chromosome 12"/>
</dbReference>
<dbReference type="PANTHER" id="PTHR12048">
    <property type="entry name" value="CCAAT-BINDING FACTOR-RELATED"/>
    <property type="match status" value="1"/>
</dbReference>
<feature type="compositionally biased region" description="Basic and acidic residues" evidence="2">
    <location>
        <begin position="54"/>
        <end position="63"/>
    </location>
</feature>
<feature type="compositionally biased region" description="Basic and acidic residues" evidence="2">
    <location>
        <begin position="103"/>
        <end position="123"/>
    </location>
</feature>
<dbReference type="InterPro" id="IPR040155">
    <property type="entry name" value="CEBPZ/Mak21-like"/>
</dbReference>
<evidence type="ECO:0000259" key="3">
    <source>
        <dbReference type="Pfam" id="PF03914"/>
    </source>
</evidence>
<sequence>MPVREGDDLSSIQADVASFVTNLGLSAAVNDGNGFYDGDFRKKGRVSNSGLTRKQSDSKDKTQKSSGITSAEKKSKGTTERPNEYVSTKKKAEFNERSGSISRSREEGGEWHEKKRKQSDDTKRKRKHTQQKTRVGSFQTSKLVDKQERPAIFSKGKRKELSDNFENSTFAKKQKYDQACVLSGNNGNKTDSIDSSKGQSKFLSKALHLLNSGPWHEVLSSLINKENKNIALEVQGDKRNDQEDLSALVVNMRKKGEHLMERFVMEYESSRGKDSDMRWLMMARKTGTTADKVAALTVLLQDNAVANLRSLDSLLGMVTSKGGKRHAAMGIDALKELLLSSLLPDRKLKSLTQQPLKAQSDSQEVDVLLLLWYWEDCLKQRYGQFIASLEEASKDNLLFLKEKAVKTIYELLKNKPEQERKLLSALVNKLGDPGRAIASKAGYYLSCLLTAHPNMKMVVVQEVDFFLFRRHVGLRSIYQAVVFLNQIILSKRGDGPKLARRLIDIYFSVFKAVTKSGNTSFHEDKVNKQEKKRVLRKESEEVDTVEMDSRLLSALLTGVNRAFPYVADEDADTVVEEHTPILFRMVHSNSFNVGVQALMLLHQLLERHNAVSNRFYRTLYAVLLSPGLSKSSKMEMFLGLVFKAVKSDLNLKRIAAIVKRLMQVALQAAPHFACGCLLLVSELLKLRPMLWHAVTQPENADDEIEHFEDCKEDTETGDLSHANQALGTSELVEVTRADAELGQWPSKGKYDPRLRDPCFCNADQACWWELTALASHAHPSVAVMAKTLISGESILYAGDPLRDLALTVFLDRFAEKKPKPLRKNAIWHGSSFLTPAKKASTLVSFPIGNDFLNLSEKDVAPEDVVFHKFYVSKAERKQKSTKVGTRKDENVLLAVDDDFFGDDSDNDEIEDLLEQDEGSEMGSDELYEESDESEGQWMYHQNDGTPNVANGEVNSSDQEGGVSDLISSDDMLEEDLNEHSIENGPDVNGLSFHEKKDEFESPQLHSSKDAKKHVLKCSKGKKKKKFNGSKAQKEEQPGKSPFADIDDYKHLLNDDETQSHHPTASKGRGHKGKRI</sequence>
<feature type="compositionally biased region" description="Polar residues" evidence="2">
    <location>
        <begin position="942"/>
        <end position="958"/>
    </location>
</feature>
<feature type="region of interest" description="Disordered" evidence="2">
    <location>
        <begin position="914"/>
        <end position="1075"/>
    </location>
</feature>
<feature type="compositionally biased region" description="Basic and acidic residues" evidence="2">
    <location>
        <begin position="1046"/>
        <end position="1059"/>
    </location>
</feature>
<feature type="domain" description="CCAAT-binding factor" evidence="3">
    <location>
        <begin position="595"/>
        <end position="785"/>
    </location>
</feature>
<dbReference type="OrthoDB" id="28947at2759"/>